<reference evidence="1 2" key="1">
    <citation type="journal article" date="2018" name="Mol. Biol. Evol.">
        <title>Broad Genomic Sampling Reveals a Smut Pathogenic Ancestry of the Fungal Clade Ustilaginomycotina.</title>
        <authorList>
            <person name="Kijpornyongpan T."/>
            <person name="Mondo S.J."/>
            <person name="Barry K."/>
            <person name="Sandor L."/>
            <person name="Lee J."/>
            <person name="Lipzen A."/>
            <person name="Pangilinan J."/>
            <person name="LaButti K."/>
            <person name="Hainaut M."/>
            <person name="Henrissat B."/>
            <person name="Grigoriev I.V."/>
            <person name="Spatafora J.W."/>
            <person name="Aime M.C."/>
        </authorList>
    </citation>
    <scope>NUCLEOTIDE SEQUENCE [LARGE SCALE GENOMIC DNA]</scope>
    <source>
        <strain evidence="1 2">SA 807</strain>
    </source>
</reference>
<evidence type="ECO:0000313" key="2">
    <source>
        <dbReference type="Proteomes" id="UP000245626"/>
    </source>
</evidence>
<dbReference type="Proteomes" id="UP000245626">
    <property type="component" value="Unassembled WGS sequence"/>
</dbReference>
<name>A0ACD0P3R3_9BASI</name>
<protein>
    <submittedName>
        <fullName evidence="1">Translation factor</fullName>
    </submittedName>
</protein>
<gene>
    <name evidence="1" type="ORF">IE53DRAFT_373415</name>
</gene>
<keyword evidence="2" id="KW-1185">Reference proteome</keyword>
<dbReference type="EMBL" id="KZ819762">
    <property type="protein sequence ID" value="PWN52686.1"/>
    <property type="molecule type" value="Genomic_DNA"/>
</dbReference>
<organism evidence="1 2">
    <name type="scientific">Violaceomyces palustris</name>
    <dbReference type="NCBI Taxonomy" id="1673888"/>
    <lineage>
        <taxon>Eukaryota</taxon>
        <taxon>Fungi</taxon>
        <taxon>Dikarya</taxon>
        <taxon>Basidiomycota</taxon>
        <taxon>Ustilaginomycotina</taxon>
        <taxon>Ustilaginomycetes</taxon>
        <taxon>Violaceomycetales</taxon>
        <taxon>Violaceomycetaceae</taxon>
        <taxon>Violaceomyces</taxon>
    </lineage>
</organism>
<sequence length="526" mass="56513">MSSSPNQNLGYPDQTFETEILPCHPSTSISFPSSSSSSTPTPIVSPSSTLASLQIASDHLRQGGLVAFPTETVYGLGASALDPQAVRKIYAAKRRPADNPLIVHVSDRSMLLSLLPPSYSIPPSYEALMQTFWPGALTLLFPVARRTDERQEAPVVPEVVTCGQPTVAVRQPSHPLARALISLTGLPLAAPSANASGRPSPTSARHVMRDLGGELDVDATRETTTTNKVGGGKGKGRLKYILDGGPCQVGLESTVVDGFTQPSEIRVLRPGGVTVEQIVQALGSKGLLKKEEGEGMEGAVTVRVYGKDMKRSQEQEENPTTPGMKYKHYSPSARVAILVPSDLIQADPSIPGGEEVRMPEGIPKDGKHQQRSRNSFENLSSVILSQIQKSNLTIGSERLKVGLMRLDGSSIENLVLSERQPRPASSSSPRKQEENIKSTSLMEEEVEIHPFSLGTKHQPELYARRLFDGLRTLDEGPLLHPDGSDSEIDAQGCDLILVEAMDDSGVGLAVMNRLKKAASDTVILTV</sequence>
<proteinExistence type="predicted"/>
<accession>A0ACD0P3R3</accession>
<evidence type="ECO:0000313" key="1">
    <source>
        <dbReference type="EMBL" id="PWN52686.1"/>
    </source>
</evidence>